<dbReference type="AlphaFoldDB" id="A0A9X2LI34"/>
<comment type="caution">
    <text evidence="1">The sequence shown here is derived from an EMBL/GenBank/DDBJ whole genome shotgun (WGS) entry which is preliminary data.</text>
</comment>
<proteinExistence type="predicted"/>
<name>A0A9X2LI34_9ACTN</name>
<evidence type="ECO:0000313" key="1">
    <source>
        <dbReference type="EMBL" id="MCQ8771578.1"/>
    </source>
</evidence>
<accession>A0A9X2LI34</accession>
<dbReference type="EMBL" id="JANIID010000015">
    <property type="protein sequence ID" value="MCQ8771578.1"/>
    <property type="molecule type" value="Genomic_DNA"/>
</dbReference>
<protein>
    <recommendedName>
        <fullName evidence="3">Phage protein D</fullName>
    </recommendedName>
</protein>
<evidence type="ECO:0008006" key="3">
    <source>
        <dbReference type="Google" id="ProtNLM"/>
    </source>
</evidence>
<evidence type="ECO:0000313" key="2">
    <source>
        <dbReference type="Proteomes" id="UP001142374"/>
    </source>
</evidence>
<dbReference type="Proteomes" id="UP001142374">
    <property type="component" value="Unassembled WGS sequence"/>
</dbReference>
<organism evidence="1 2">
    <name type="scientific">Streptomyces telluris</name>
    <dbReference type="NCBI Taxonomy" id="2720021"/>
    <lineage>
        <taxon>Bacteria</taxon>
        <taxon>Bacillati</taxon>
        <taxon>Actinomycetota</taxon>
        <taxon>Actinomycetes</taxon>
        <taxon>Kitasatosporales</taxon>
        <taxon>Streptomycetaceae</taxon>
        <taxon>Streptomyces</taxon>
    </lineage>
</organism>
<keyword evidence="2" id="KW-1185">Reference proteome</keyword>
<dbReference type="RefSeq" id="WP_168094057.1">
    <property type="nucleotide sequence ID" value="NZ_JAATER010000206.1"/>
</dbReference>
<gene>
    <name evidence="1" type="ORF">NQU55_17655</name>
</gene>
<sequence length="373" mass="39718">MTHSLQLMLLTGKYVPTPAPASLLDALRSVQVTTASEGASGFQLTFALGKRSAVTREMLPLGMLDPKTRIIVMVVVGGMPHVLMDGLITRQDQTCGSSPGDSTLTVTGQDISIVMDQTTKLNSYPAQASPLQVMTVCAAYARYGIVPLAIPSLFENIPNPLKTPPIQHDTDLVYLKSLATSVGYVFYIDSGPVPGANIAYWGPEVRVGVPQPALTVDSDAATNVESLSFGYDGTGRTAYTIGITEPISKQVIPVPVPDASPLRPPLAVRPAPAFKEEPLLGLTGRSLPEILLLGLGKSAQSSDVVTGQGRLDVLRYGHVLSARRLVGVRGAGLTYDGLWYVRSVTHEIKRGEYKQSFSLAREGLVSNTPVVIP</sequence>
<reference evidence="1" key="1">
    <citation type="submission" date="2022-06" db="EMBL/GenBank/DDBJ databases">
        <title>WGS of actinobacteria.</title>
        <authorList>
            <person name="Thawai C."/>
        </authorList>
    </citation>
    <scope>NUCLEOTIDE SEQUENCE</scope>
    <source>
        <strain evidence="1">AA8</strain>
    </source>
</reference>